<feature type="region of interest" description="Disordered" evidence="1">
    <location>
        <begin position="1"/>
        <end position="84"/>
    </location>
</feature>
<dbReference type="EMBL" id="CP047899">
    <property type="protein sequence ID" value="QHK22556.1"/>
    <property type="molecule type" value="Genomic_DNA"/>
</dbReference>
<sequence length="84" mass="9426">MVPDPQTHARQPQAQKTSDRDRKNNGQDAASLTATQRAKDSQAALNKLREQQEALRRTEKKPQRKDTPGQDTGRTDDRSSGRSL</sequence>
<feature type="compositionally biased region" description="Basic and acidic residues" evidence="1">
    <location>
        <begin position="47"/>
        <end position="84"/>
    </location>
</feature>
<organism evidence="2 3">
    <name type="scientific">Pseudarthrobacter psychrotolerans</name>
    <dbReference type="NCBI Taxonomy" id="2697569"/>
    <lineage>
        <taxon>Bacteria</taxon>
        <taxon>Bacillati</taxon>
        <taxon>Actinomycetota</taxon>
        <taxon>Actinomycetes</taxon>
        <taxon>Micrococcales</taxon>
        <taxon>Micrococcaceae</taxon>
        <taxon>Pseudarthrobacter</taxon>
    </lineage>
</organism>
<keyword evidence="3" id="KW-1185">Reference proteome</keyword>
<accession>A0A6P1NQ62</accession>
<gene>
    <name evidence="2" type="ORF">GU243_23615</name>
</gene>
<evidence type="ECO:0000313" key="3">
    <source>
        <dbReference type="Proteomes" id="UP000464186"/>
    </source>
</evidence>
<feature type="compositionally biased region" description="Polar residues" evidence="1">
    <location>
        <begin position="26"/>
        <end position="36"/>
    </location>
</feature>
<evidence type="ECO:0000313" key="2">
    <source>
        <dbReference type="EMBL" id="QHK22556.1"/>
    </source>
</evidence>
<dbReference type="Proteomes" id="UP000464186">
    <property type="component" value="Plasmid unnamed1"/>
</dbReference>
<dbReference type="AlphaFoldDB" id="A0A6P1NQ62"/>
<name>A0A6P1NQ62_9MICC</name>
<geneLocation type="plasmid" evidence="2 3">
    <name>unnamed1</name>
</geneLocation>
<protein>
    <submittedName>
        <fullName evidence="2">Uncharacterized protein</fullName>
    </submittedName>
</protein>
<keyword evidence="2" id="KW-0614">Plasmid</keyword>
<evidence type="ECO:0000256" key="1">
    <source>
        <dbReference type="SAM" id="MobiDB-lite"/>
    </source>
</evidence>
<proteinExistence type="predicted"/>
<reference evidence="2 3" key="1">
    <citation type="submission" date="2020-01" db="EMBL/GenBank/DDBJ databases">
        <title>Pseudarthrobacter psychrotolerans sp. nov., isolated from antarctic soil.</title>
        <authorList>
            <person name="Shin Y."/>
            <person name="Park W."/>
        </authorList>
    </citation>
    <scope>NUCLEOTIDE SEQUENCE [LARGE SCALE GENOMIC DNA]</scope>
    <source>
        <strain evidence="2 3">YJ56</strain>
        <plasmid evidence="2 3">unnamed1</plasmid>
    </source>
</reference>
<dbReference type="KEGG" id="psey:GU243_23615"/>